<evidence type="ECO:0000313" key="1">
    <source>
        <dbReference type="EMBL" id="RZO76982.1"/>
    </source>
</evidence>
<evidence type="ECO:0000313" key="2">
    <source>
        <dbReference type="Proteomes" id="UP000316199"/>
    </source>
</evidence>
<dbReference type="Proteomes" id="UP000316199">
    <property type="component" value="Unassembled WGS sequence"/>
</dbReference>
<protein>
    <submittedName>
        <fullName evidence="1">Uncharacterized protein</fullName>
    </submittedName>
</protein>
<dbReference type="EMBL" id="SHAG01000006">
    <property type="protein sequence ID" value="RZO76982.1"/>
    <property type="molecule type" value="Genomic_DNA"/>
</dbReference>
<sequence length="221" mass="23983">MPVIDMTTLKPVGEFGSKAWGEACVEAAIRMLEAAKLPSSITWAFSEDYTYPPSRLMEGGRKHAGYYLMVKNGKISGGDGILEEARAIPGFHAKVPWASICNQSGAFYGREGGKQRSAEEEILFAAVEEYVGRENPMSLDINKEGKSSIMLDPVGPWPAEVGKALGEGSEEGNGLHNIAAALQTNSPEYSDIPVTELRVPIFGKMTEEQKQIFILLCGIEL</sequence>
<gene>
    <name evidence="1" type="ORF">EVA68_02885</name>
</gene>
<accession>A0A520S3C6</accession>
<comment type="caution">
    <text evidence="1">The sequence shown here is derived from an EMBL/GenBank/DDBJ whole genome shotgun (WGS) entry which is preliminary data.</text>
</comment>
<dbReference type="AlphaFoldDB" id="A0A520S3C6"/>
<reference evidence="1 2" key="1">
    <citation type="submission" date="2019-02" db="EMBL/GenBank/DDBJ databases">
        <title>Prokaryotic population dynamics and viral predation in marine succession experiment using metagenomics: the confinement effect.</title>
        <authorList>
            <person name="Haro-Moreno J.M."/>
            <person name="Rodriguez-Valera F."/>
            <person name="Lopez-Perez M."/>
        </authorList>
    </citation>
    <scope>NUCLEOTIDE SEQUENCE [LARGE SCALE GENOMIC DNA]</scope>
    <source>
        <strain evidence="1">MED-G157</strain>
    </source>
</reference>
<name>A0A520S3C6_9GAMM</name>
<organism evidence="1 2">
    <name type="scientific">OM182 bacterium</name>
    <dbReference type="NCBI Taxonomy" id="2510334"/>
    <lineage>
        <taxon>Bacteria</taxon>
        <taxon>Pseudomonadati</taxon>
        <taxon>Pseudomonadota</taxon>
        <taxon>Gammaproteobacteria</taxon>
        <taxon>OMG group</taxon>
        <taxon>OM182 clade</taxon>
    </lineage>
</organism>
<proteinExistence type="predicted"/>